<evidence type="ECO:0000313" key="9">
    <source>
        <dbReference type="EMBL" id="KAK2147326.1"/>
    </source>
</evidence>
<dbReference type="CDD" id="cd14694">
    <property type="entry name" value="bZIP_NFIL3"/>
    <property type="match status" value="1"/>
</dbReference>
<comment type="caution">
    <text evidence="9">The sequence shown here is derived from an EMBL/GenBank/DDBJ whole genome shotgun (WGS) entry which is preliminary data.</text>
</comment>
<dbReference type="InterPro" id="IPR046347">
    <property type="entry name" value="bZIP_sf"/>
</dbReference>
<evidence type="ECO:0000256" key="7">
    <source>
        <dbReference type="SAM" id="MobiDB-lite"/>
    </source>
</evidence>
<feature type="region of interest" description="Disordered" evidence="7">
    <location>
        <begin position="46"/>
        <end position="101"/>
    </location>
</feature>
<dbReference type="InterPro" id="IPR047229">
    <property type="entry name" value="NFIL3-like"/>
</dbReference>
<feature type="compositionally biased region" description="Polar residues" evidence="7">
    <location>
        <begin position="62"/>
        <end position="78"/>
    </location>
</feature>
<evidence type="ECO:0000313" key="10">
    <source>
        <dbReference type="Proteomes" id="UP001208570"/>
    </source>
</evidence>
<dbReference type="SMART" id="SM00338">
    <property type="entry name" value="BRLZ"/>
    <property type="match status" value="2"/>
</dbReference>
<dbReference type="CDD" id="cd14695">
    <property type="entry name" value="bZIP_HLF"/>
    <property type="match status" value="1"/>
</dbReference>
<feature type="region of interest" description="Disordered" evidence="7">
    <location>
        <begin position="193"/>
        <end position="212"/>
    </location>
</feature>
<dbReference type="Pfam" id="PF07716">
    <property type="entry name" value="bZIP_2"/>
    <property type="match status" value="2"/>
</dbReference>
<dbReference type="Gene3D" id="1.20.5.170">
    <property type="match status" value="2"/>
</dbReference>
<dbReference type="EMBL" id="JAODUP010000559">
    <property type="protein sequence ID" value="KAK2147326.1"/>
    <property type="molecule type" value="Genomic_DNA"/>
</dbReference>
<dbReference type="GO" id="GO:0005634">
    <property type="term" value="C:nucleus"/>
    <property type="evidence" value="ECO:0007669"/>
    <property type="project" value="TreeGrafter"/>
</dbReference>
<dbReference type="InterPro" id="IPR047106">
    <property type="entry name" value="NFIL3-like_bZIP"/>
</dbReference>
<evidence type="ECO:0000256" key="1">
    <source>
        <dbReference type="ARBA" id="ARBA00006079"/>
    </source>
</evidence>
<dbReference type="SUPFAM" id="SSF57959">
    <property type="entry name" value="Leucine zipper domain"/>
    <property type="match status" value="2"/>
</dbReference>
<dbReference type="PANTHER" id="PTHR15284:SF0">
    <property type="entry name" value="GH23983P"/>
    <property type="match status" value="1"/>
</dbReference>
<accession>A0AAD9MXF6</accession>
<dbReference type="FunFam" id="1.20.5.170:FF:000025">
    <property type="entry name" value="nuclear factor interleukin-3-regulated protein-like"/>
    <property type="match status" value="1"/>
</dbReference>
<feature type="compositionally biased region" description="Polar residues" evidence="7">
    <location>
        <begin position="230"/>
        <end position="239"/>
    </location>
</feature>
<sequence>MRIEDAYPTAYFRSVYETMATQTAHQSSPTPDQVSSAADAMLSLSAATSSDSGDVVIRRPRSTGQARSESGTSATTPTGGLGVALNDDDSQSSLVGSRQSRKQREFIPEDLKDESYWIKRRKNNEAAKKSREKRRVNDLVLNQRIAELTNKNTRLEFELKSIKRRFGWPADKPFPLDAEMATMTVTAARNDYLSNSDSESSSNTSFNSGMFAPSRTNPGAAVGCTVTDGAPTTNTTSAALKSPGLRAGKSTSRSSSSPPPALPHREHEMPDSVAQEMPMLLPLVPPHVAGLIPANIPVCLPHPVIEGGMPCVREESSSIDDSQPPPPLPLQVFSNGAFPYPLNSYDGPGDGEPGVLCHRSRSPSYSTSSSPERVRRATTNSGCELDPFGADVSNIRRDLPLSARRRSSSQSEELPHYSVDFAKVVENSRGSGRKGVPFKLWHKISSSGENYKDPEMPTPSSQMTVDEEDRTATEQVTSTSSDRVKVGKTNQYIDPRYMERRKRNNIAARKCRENRKLLNDIRLQKATILETENSRLRDEMKELTTEISSLRDLLERKKMAQAKGETFELPPADDIGRNDRETEPSSQ</sequence>
<evidence type="ECO:0000256" key="4">
    <source>
        <dbReference type="ARBA" id="ARBA00023163"/>
    </source>
</evidence>
<reference evidence="9" key="1">
    <citation type="journal article" date="2023" name="Mol. Biol. Evol.">
        <title>Third-Generation Sequencing Reveals the Adaptive Role of the Epigenome in Three Deep-Sea Polychaetes.</title>
        <authorList>
            <person name="Perez M."/>
            <person name="Aroh O."/>
            <person name="Sun Y."/>
            <person name="Lan Y."/>
            <person name="Juniper S.K."/>
            <person name="Young C.R."/>
            <person name="Angers B."/>
            <person name="Qian P.Y."/>
        </authorList>
    </citation>
    <scope>NUCLEOTIDE SEQUENCE</scope>
    <source>
        <strain evidence="9">P08H-3</strain>
    </source>
</reference>
<evidence type="ECO:0000259" key="8">
    <source>
        <dbReference type="PROSITE" id="PS50217"/>
    </source>
</evidence>
<comment type="similarity">
    <text evidence="1">Belongs to the bZIP family. NFIL3 subfamily.</text>
</comment>
<feature type="domain" description="BZIP" evidence="8">
    <location>
        <begin position="113"/>
        <end position="165"/>
    </location>
</feature>
<organism evidence="9 10">
    <name type="scientific">Paralvinella palmiformis</name>
    <dbReference type="NCBI Taxonomy" id="53620"/>
    <lineage>
        <taxon>Eukaryota</taxon>
        <taxon>Metazoa</taxon>
        <taxon>Spiralia</taxon>
        <taxon>Lophotrochozoa</taxon>
        <taxon>Annelida</taxon>
        <taxon>Polychaeta</taxon>
        <taxon>Sedentaria</taxon>
        <taxon>Canalipalpata</taxon>
        <taxon>Terebellida</taxon>
        <taxon>Terebelliformia</taxon>
        <taxon>Alvinellidae</taxon>
        <taxon>Paralvinella</taxon>
    </lineage>
</organism>
<dbReference type="Proteomes" id="UP001208570">
    <property type="component" value="Unassembled WGS sequence"/>
</dbReference>
<dbReference type="GO" id="GO:0003677">
    <property type="term" value="F:DNA binding"/>
    <property type="evidence" value="ECO:0007669"/>
    <property type="project" value="UniProtKB-KW"/>
</dbReference>
<proteinExistence type="inferred from homology"/>
<feature type="region of interest" description="Disordered" evidence="7">
    <location>
        <begin position="561"/>
        <end position="587"/>
    </location>
</feature>
<dbReference type="PANTHER" id="PTHR15284">
    <property type="entry name" value="NUCLEAR FACTOR INTERLEUKIN-3-REGULATED PROTEIN"/>
    <property type="match status" value="1"/>
</dbReference>
<keyword evidence="5" id="KW-0539">Nucleus</keyword>
<feature type="coiled-coil region" evidence="6">
    <location>
        <begin position="526"/>
        <end position="560"/>
    </location>
</feature>
<dbReference type="GO" id="GO:0003700">
    <property type="term" value="F:DNA-binding transcription factor activity"/>
    <property type="evidence" value="ECO:0007669"/>
    <property type="project" value="InterPro"/>
</dbReference>
<evidence type="ECO:0000256" key="5">
    <source>
        <dbReference type="ARBA" id="ARBA00023242"/>
    </source>
</evidence>
<keyword evidence="3" id="KW-0238">DNA-binding</keyword>
<dbReference type="GO" id="GO:0007623">
    <property type="term" value="P:circadian rhythm"/>
    <property type="evidence" value="ECO:0007669"/>
    <property type="project" value="TreeGrafter"/>
</dbReference>
<keyword evidence="4" id="KW-0804">Transcription</keyword>
<feature type="compositionally biased region" description="Low complexity" evidence="7">
    <location>
        <begin position="194"/>
        <end position="208"/>
    </location>
</feature>
<keyword evidence="6" id="KW-0175">Coiled coil</keyword>
<keyword evidence="2" id="KW-0805">Transcription regulation</keyword>
<keyword evidence="10" id="KW-1185">Reference proteome</keyword>
<gene>
    <name evidence="9" type="ORF">LSH36_559g01010</name>
</gene>
<feature type="region of interest" description="Disordered" evidence="7">
    <location>
        <begin position="446"/>
        <end position="469"/>
    </location>
</feature>
<dbReference type="PROSITE" id="PS00036">
    <property type="entry name" value="BZIP_BASIC"/>
    <property type="match status" value="1"/>
</dbReference>
<evidence type="ECO:0000256" key="2">
    <source>
        <dbReference type="ARBA" id="ARBA00023015"/>
    </source>
</evidence>
<evidence type="ECO:0000256" key="3">
    <source>
        <dbReference type="ARBA" id="ARBA00023125"/>
    </source>
</evidence>
<dbReference type="AlphaFoldDB" id="A0AAD9MXF6"/>
<dbReference type="InterPro" id="IPR004827">
    <property type="entry name" value="bZIP"/>
</dbReference>
<feature type="compositionally biased region" description="Basic and acidic residues" evidence="7">
    <location>
        <begin position="574"/>
        <end position="587"/>
    </location>
</feature>
<feature type="region of interest" description="Disordered" evidence="7">
    <location>
        <begin position="222"/>
        <end position="267"/>
    </location>
</feature>
<dbReference type="PROSITE" id="PS50217">
    <property type="entry name" value="BZIP"/>
    <property type="match status" value="2"/>
</dbReference>
<name>A0AAD9MXF6_9ANNE</name>
<feature type="region of interest" description="Disordered" evidence="7">
    <location>
        <begin position="359"/>
        <end position="382"/>
    </location>
</feature>
<feature type="compositionally biased region" description="Low complexity" evidence="7">
    <location>
        <begin position="362"/>
        <end position="371"/>
    </location>
</feature>
<feature type="domain" description="BZIP" evidence="8">
    <location>
        <begin position="494"/>
        <end position="557"/>
    </location>
</feature>
<protein>
    <recommendedName>
        <fullName evidence="8">BZIP domain-containing protein</fullName>
    </recommendedName>
</protein>
<evidence type="ECO:0000256" key="6">
    <source>
        <dbReference type="SAM" id="Coils"/>
    </source>
</evidence>